<evidence type="ECO:0000256" key="1">
    <source>
        <dbReference type="ARBA" id="ARBA00004613"/>
    </source>
</evidence>
<dbReference type="InterPro" id="IPR013783">
    <property type="entry name" value="Ig-like_fold"/>
</dbReference>
<evidence type="ECO:0000256" key="2">
    <source>
        <dbReference type="ARBA" id="ARBA00022525"/>
    </source>
</evidence>
<comment type="caution">
    <text evidence="6">The sequence shown here is derived from an EMBL/GenBank/DDBJ whole genome shotgun (WGS) entry which is preliminary data.</text>
</comment>
<keyword evidence="7" id="KW-1185">Reference proteome</keyword>
<feature type="domain" description="SD-repeat containing protein B" evidence="5">
    <location>
        <begin position="37"/>
        <end position="83"/>
    </location>
</feature>
<dbReference type="Gene3D" id="2.60.40.10">
    <property type="entry name" value="Immunoglobulins"/>
    <property type="match status" value="1"/>
</dbReference>
<evidence type="ECO:0000313" key="6">
    <source>
        <dbReference type="EMBL" id="MBS2212921.1"/>
    </source>
</evidence>
<dbReference type="InterPro" id="IPR033764">
    <property type="entry name" value="Sdr_B"/>
</dbReference>
<accession>A0ABS5KD87</accession>
<dbReference type="SUPFAM" id="SSF117074">
    <property type="entry name" value="Hypothetical protein PA1324"/>
    <property type="match status" value="1"/>
</dbReference>
<dbReference type="PROSITE" id="PS51257">
    <property type="entry name" value="PROKAR_LIPOPROTEIN"/>
    <property type="match status" value="1"/>
</dbReference>
<evidence type="ECO:0000256" key="4">
    <source>
        <dbReference type="SAM" id="SignalP"/>
    </source>
</evidence>
<dbReference type="RefSeq" id="WP_212229820.1">
    <property type="nucleotide sequence ID" value="NZ_JAGUCN010000020.1"/>
</dbReference>
<evidence type="ECO:0000313" key="7">
    <source>
        <dbReference type="Proteomes" id="UP000721861"/>
    </source>
</evidence>
<feature type="signal peptide" evidence="4">
    <location>
        <begin position="1"/>
        <end position="21"/>
    </location>
</feature>
<reference evidence="6 7" key="1">
    <citation type="journal article" date="2014" name="Int. J. Syst. Evol. Microbiol.">
        <title>Carboxylicivirga gen. nov. in the family Marinilabiliaceae with two novel species, Carboxylicivirga mesophila sp. nov. and Carboxylicivirga taeanensis sp. nov., and reclassification of Cytophaga fermentans as Saccharicrinis fermentans gen. nov., comb. nov.</title>
        <authorList>
            <person name="Yang S.H."/>
            <person name="Seo H.S."/>
            <person name="Woo J.H."/>
            <person name="Oh H.M."/>
            <person name="Jang H."/>
            <person name="Lee J.H."/>
            <person name="Kim S.J."/>
            <person name="Kwon K.K."/>
        </authorList>
    </citation>
    <scope>NUCLEOTIDE SEQUENCE [LARGE SCALE GENOMIC DNA]</scope>
    <source>
        <strain evidence="6 7">JCM 18290</strain>
    </source>
</reference>
<keyword evidence="2" id="KW-0964">Secreted</keyword>
<dbReference type="Pfam" id="PF17210">
    <property type="entry name" value="SdrD_B"/>
    <property type="match status" value="1"/>
</dbReference>
<evidence type="ECO:0000256" key="3">
    <source>
        <dbReference type="ARBA" id="ARBA00022729"/>
    </source>
</evidence>
<name>A0ABS5KD87_9BACT</name>
<gene>
    <name evidence="6" type="ORF">KEM09_15995</name>
</gene>
<organism evidence="6 7">
    <name type="scientific">Carboxylicivirga mesophila</name>
    <dbReference type="NCBI Taxonomy" id="1166478"/>
    <lineage>
        <taxon>Bacteria</taxon>
        <taxon>Pseudomonadati</taxon>
        <taxon>Bacteroidota</taxon>
        <taxon>Bacteroidia</taxon>
        <taxon>Marinilabiliales</taxon>
        <taxon>Marinilabiliaceae</taxon>
        <taxon>Carboxylicivirga</taxon>
    </lineage>
</organism>
<dbReference type="EMBL" id="JAGUCN010000020">
    <property type="protein sequence ID" value="MBS2212921.1"/>
    <property type="molecule type" value="Genomic_DNA"/>
</dbReference>
<sequence length="113" mass="12169">MKKLIYIVFAVLLFASCEADKGVIKGQAEAVNGDEVITSNITVNLYNSDSSLTETTTTNANGEFAFTDLNSGNYYIGATVTVGDQIFDTGNRPQMVYVNDDIVKEVALSLTAK</sequence>
<dbReference type="Proteomes" id="UP000721861">
    <property type="component" value="Unassembled WGS sequence"/>
</dbReference>
<feature type="chain" id="PRO_5046858514" description="SD-repeat containing protein B domain-containing protein" evidence="4">
    <location>
        <begin position="22"/>
        <end position="113"/>
    </location>
</feature>
<keyword evidence="3 4" id="KW-0732">Signal</keyword>
<proteinExistence type="predicted"/>
<evidence type="ECO:0000259" key="5">
    <source>
        <dbReference type="Pfam" id="PF17210"/>
    </source>
</evidence>
<protein>
    <recommendedName>
        <fullName evidence="5">SD-repeat containing protein B domain-containing protein</fullName>
    </recommendedName>
</protein>
<comment type="subcellular location">
    <subcellularLocation>
        <location evidence="1">Secreted</location>
    </subcellularLocation>
</comment>